<organism evidence="1 2">
    <name type="scientific">Kickxella alabastrina</name>
    <dbReference type="NCBI Taxonomy" id="61397"/>
    <lineage>
        <taxon>Eukaryota</taxon>
        <taxon>Fungi</taxon>
        <taxon>Fungi incertae sedis</taxon>
        <taxon>Zoopagomycota</taxon>
        <taxon>Kickxellomycotina</taxon>
        <taxon>Kickxellomycetes</taxon>
        <taxon>Kickxellales</taxon>
        <taxon>Kickxellaceae</taxon>
        <taxon>Kickxella</taxon>
    </lineage>
</organism>
<evidence type="ECO:0000313" key="2">
    <source>
        <dbReference type="Proteomes" id="UP001150581"/>
    </source>
</evidence>
<protein>
    <submittedName>
        <fullName evidence="1">Uncharacterized protein</fullName>
    </submittedName>
</protein>
<gene>
    <name evidence="1" type="ORF">LPJ66_007758</name>
</gene>
<comment type="caution">
    <text evidence="1">The sequence shown here is derived from an EMBL/GenBank/DDBJ whole genome shotgun (WGS) entry which is preliminary data.</text>
</comment>
<evidence type="ECO:0000313" key="1">
    <source>
        <dbReference type="EMBL" id="KAJ1889944.1"/>
    </source>
</evidence>
<proteinExistence type="predicted"/>
<dbReference type="Proteomes" id="UP001150581">
    <property type="component" value="Unassembled WGS sequence"/>
</dbReference>
<accession>A0ACC1IAG5</accession>
<keyword evidence="2" id="KW-1185">Reference proteome</keyword>
<sequence length="509" mass="56780">MLNRVIFILILLLQPFRLQYKTTTTTASIITRAYNNIVSPGTITTISTTVSATIVSRMTSEAANAVTPVLQKSPPLSRSPSTAAPTVRTETSDEQKPAWSPLKQSKSYASMLRFWGKTIESKLEHAAEIKLLSQGGIEITGADSEPQEIASDKIQGQLLDVEIDSSGNYIHTLAIKKQQLGNVANKNLVITHGYFTGLGFFFRNYAELSKVDNWDVYSLDWLGMGRSSRPEYLGERSGSEDQRVACAERFFVESLEEWRKRMGLETMTLCGHSFGGYMSALYAMKYPERVEKLVLISPIGVPESPAGYDEVVRRGHGPVRNQRAPSPSDAQLEQQAKEAKEPGMMFVLMFRLATRLWDSNYTPQWVVRLAGPFGQRIINWYIGRFTWLNNEQRMDLAAYAHQISVLRGSSETALGDILKPGAFARRPLVQRFADQIKVPTVFMYGMKDWVDYTGGEDVLKRIGGRVAGSVHRVAEAGHNLHMENPAGFNSVLVEEMKKGGGQLRQTSIL</sequence>
<name>A0ACC1IAG5_9FUNG</name>
<dbReference type="EMBL" id="JANBPG010001442">
    <property type="protein sequence ID" value="KAJ1889944.1"/>
    <property type="molecule type" value="Genomic_DNA"/>
</dbReference>
<reference evidence="1" key="1">
    <citation type="submission" date="2022-07" db="EMBL/GenBank/DDBJ databases">
        <title>Phylogenomic reconstructions and comparative analyses of Kickxellomycotina fungi.</title>
        <authorList>
            <person name="Reynolds N.K."/>
            <person name="Stajich J.E."/>
            <person name="Barry K."/>
            <person name="Grigoriev I.V."/>
            <person name="Crous P."/>
            <person name="Smith M.E."/>
        </authorList>
    </citation>
    <scope>NUCLEOTIDE SEQUENCE</scope>
    <source>
        <strain evidence="1">Benny 63K</strain>
    </source>
</reference>